<sequence length="193" mass="21751">VDVKVGGFLNVLKHLKLQEIKYFVTFSSVAGRYGNQGQIDYAYANAYLSRLAWNYSQRKTPFLAIDWTAWGDIGMATQGSTLQILTQAGVVPIPSQIGVKIFSKLVLNNFKGEYIVGGKLGIFEEKLDVVQSINKSEFPMLNKMEYQPDFIIGSNNLNSDFDTYLLDHQIQQKPVFPGVMVLESFAEFYTQGR</sequence>
<keyword evidence="2" id="KW-0597">Phosphoprotein</keyword>
<evidence type="ECO:0000256" key="1">
    <source>
        <dbReference type="ARBA" id="ARBA00022450"/>
    </source>
</evidence>
<dbReference type="GO" id="GO:0004312">
    <property type="term" value="F:fatty acid synthase activity"/>
    <property type="evidence" value="ECO:0007669"/>
    <property type="project" value="TreeGrafter"/>
</dbReference>
<accession>X1ICG4</accession>
<evidence type="ECO:0000259" key="3">
    <source>
        <dbReference type="Pfam" id="PF08659"/>
    </source>
</evidence>
<dbReference type="InterPro" id="IPR050091">
    <property type="entry name" value="PKS_NRPS_Biosynth_Enz"/>
</dbReference>
<feature type="non-terminal residue" evidence="4">
    <location>
        <position position="1"/>
    </location>
</feature>
<dbReference type="InterPro" id="IPR036291">
    <property type="entry name" value="NAD(P)-bd_dom_sf"/>
</dbReference>
<name>X1ICG4_9ZZZZ</name>
<gene>
    <name evidence="4" type="ORF">S03H2_66363</name>
</gene>
<reference evidence="4" key="1">
    <citation type="journal article" date="2014" name="Front. Microbiol.">
        <title>High frequency of phylogenetically diverse reductive dehalogenase-homologous genes in deep subseafloor sedimentary metagenomes.</title>
        <authorList>
            <person name="Kawai M."/>
            <person name="Futagami T."/>
            <person name="Toyoda A."/>
            <person name="Takaki Y."/>
            <person name="Nishi S."/>
            <person name="Hori S."/>
            <person name="Arai W."/>
            <person name="Tsubouchi T."/>
            <person name="Morono Y."/>
            <person name="Uchiyama I."/>
            <person name="Ito T."/>
            <person name="Fujiyama A."/>
            <person name="Inagaki F."/>
            <person name="Takami H."/>
        </authorList>
    </citation>
    <scope>NUCLEOTIDE SEQUENCE</scope>
    <source>
        <strain evidence="4">Expedition CK06-06</strain>
    </source>
</reference>
<evidence type="ECO:0000313" key="4">
    <source>
        <dbReference type="EMBL" id="GAH80091.1"/>
    </source>
</evidence>
<organism evidence="4">
    <name type="scientific">marine sediment metagenome</name>
    <dbReference type="NCBI Taxonomy" id="412755"/>
    <lineage>
        <taxon>unclassified sequences</taxon>
        <taxon>metagenomes</taxon>
        <taxon>ecological metagenomes</taxon>
    </lineage>
</organism>
<protein>
    <recommendedName>
        <fullName evidence="3">Ketoreductase (KR) domain-containing protein</fullName>
    </recommendedName>
</protein>
<comment type="caution">
    <text evidence="4">The sequence shown here is derived from an EMBL/GenBank/DDBJ whole genome shotgun (WGS) entry which is preliminary data.</text>
</comment>
<proteinExistence type="predicted"/>
<dbReference type="GO" id="GO:0006633">
    <property type="term" value="P:fatty acid biosynthetic process"/>
    <property type="evidence" value="ECO:0007669"/>
    <property type="project" value="TreeGrafter"/>
</dbReference>
<dbReference type="Pfam" id="PF08659">
    <property type="entry name" value="KR"/>
    <property type="match status" value="1"/>
</dbReference>
<keyword evidence="1" id="KW-0596">Phosphopantetheine</keyword>
<dbReference type="SUPFAM" id="SSF51735">
    <property type="entry name" value="NAD(P)-binding Rossmann-fold domains"/>
    <property type="match status" value="1"/>
</dbReference>
<feature type="non-terminal residue" evidence="4">
    <location>
        <position position="193"/>
    </location>
</feature>
<dbReference type="PANTHER" id="PTHR43775:SF37">
    <property type="entry name" value="SI:DKEY-61P9.11"/>
    <property type="match status" value="1"/>
</dbReference>
<dbReference type="EMBL" id="BARU01043321">
    <property type="protein sequence ID" value="GAH80091.1"/>
    <property type="molecule type" value="Genomic_DNA"/>
</dbReference>
<dbReference type="PANTHER" id="PTHR43775">
    <property type="entry name" value="FATTY ACID SYNTHASE"/>
    <property type="match status" value="1"/>
</dbReference>
<dbReference type="AlphaFoldDB" id="X1ICG4"/>
<evidence type="ECO:0000256" key="2">
    <source>
        <dbReference type="ARBA" id="ARBA00022553"/>
    </source>
</evidence>
<dbReference type="InterPro" id="IPR013968">
    <property type="entry name" value="PKS_KR"/>
</dbReference>
<feature type="domain" description="Ketoreductase (KR)" evidence="3">
    <location>
        <begin position="2"/>
        <end position="71"/>
    </location>
</feature>
<dbReference type="Gene3D" id="3.40.50.720">
    <property type="entry name" value="NAD(P)-binding Rossmann-like Domain"/>
    <property type="match status" value="1"/>
</dbReference>